<evidence type="ECO:0000256" key="9">
    <source>
        <dbReference type="ARBA" id="ARBA00023136"/>
    </source>
</evidence>
<dbReference type="EMBL" id="JACHNY010000002">
    <property type="protein sequence ID" value="MBB4617200.1"/>
    <property type="molecule type" value="Genomic_DNA"/>
</dbReference>
<sequence length="155" mass="16436">MSALRHWFQGRSKREQRLLLVMVALAVVTILWGLVIRPLSDVMAGARERHAAAVIRLGETRAVVDALGAARKVPPLTGSLADVIRAQAETAGFPLASLEPEGDGVRVSITSARAAALTAWLARLERAGIVVEGATLSDNGDRTVSARLLLRGRAA</sequence>
<evidence type="ECO:0000256" key="2">
    <source>
        <dbReference type="ARBA" id="ARBA00010637"/>
    </source>
</evidence>
<dbReference type="Pfam" id="PF04612">
    <property type="entry name" value="T2SSM"/>
    <property type="match status" value="1"/>
</dbReference>
<evidence type="ECO:0000256" key="5">
    <source>
        <dbReference type="ARBA" id="ARBA00022519"/>
    </source>
</evidence>
<feature type="transmembrane region" description="Helical" evidence="10">
    <location>
        <begin position="18"/>
        <end position="35"/>
    </location>
</feature>
<dbReference type="GO" id="GO:0015628">
    <property type="term" value="P:protein secretion by the type II secretion system"/>
    <property type="evidence" value="ECO:0007669"/>
    <property type="project" value="InterPro"/>
</dbReference>
<comment type="similarity">
    <text evidence="2">Belongs to the GSP M family.</text>
</comment>
<dbReference type="SUPFAM" id="SSF103054">
    <property type="entry name" value="General secretion pathway protein M, EpsM"/>
    <property type="match status" value="1"/>
</dbReference>
<evidence type="ECO:0000256" key="3">
    <source>
        <dbReference type="ARBA" id="ARBA00022448"/>
    </source>
</evidence>
<evidence type="ECO:0000256" key="8">
    <source>
        <dbReference type="ARBA" id="ARBA00022989"/>
    </source>
</evidence>
<dbReference type="InterPro" id="IPR007690">
    <property type="entry name" value="T2SS_GspM"/>
</dbReference>
<dbReference type="AlphaFoldDB" id="A0A7W7AHN3"/>
<accession>A0A7W7AHN3</accession>
<keyword evidence="8 10" id="KW-1133">Transmembrane helix</keyword>
<keyword evidence="7" id="KW-0653">Protein transport</keyword>
<proteinExistence type="inferred from homology"/>
<keyword evidence="12" id="KW-1185">Reference proteome</keyword>
<organism evidence="11 12">
    <name type="scientific">Sphingomonas abaci</name>
    <dbReference type="NCBI Taxonomy" id="237611"/>
    <lineage>
        <taxon>Bacteria</taxon>
        <taxon>Pseudomonadati</taxon>
        <taxon>Pseudomonadota</taxon>
        <taxon>Alphaproteobacteria</taxon>
        <taxon>Sphingomonadales</taxon>
        <taxon>Sphingomonadaceae</taxon>
        <taxon>Sphingomonas</taxon>
    </lineage>
</organism>
<evidence type="ECO:0000256" key="10">
    <source>
        <dbReference type="SAM" id="Phobius"/>
    </source>
</evidence>
<name>A0A7W7AHN3_9SPHN</name>
<evidence type="ECO:0000313" key="12">
    <source>
        <dbReference type="Proteomes" id="UP000574769"/>
    </source>
</evidence>
<keyword evidence="3" id="KW-0813">Transport</keyword>
<evidence type="ECO:0000256" key="6">
    <source>
        <dbReference type="ARBA" id="ARBA00022692"/>
    </source>
</evidence>
<dbReference type="Proteomes" id="UP000574769">
    <property type="component" value="Unassembled WGS sequence"/>
</dbReference>
<evidence type="ECO:0000313" key="11">
    <source>
        <dbReference type="EMBL" id="MBB4617200.1"/>
    </source>
</evidence>
<evidence type="ECO:0000256" key="4">
    <source>
        <dbReference type="ARBA" id="ARBA00022475"/>
    </source>
</evidence>
<dbReference type="GO" id="GO:0005886">
    <property type="term" value="C:plasma membrane"/>
    <property type="evidence" value="ECO:0007669"/>
    <property type="project" value="UniProtKB-SubCell"/>
</dbReference>
<dbReference type="InterPro" id="IPR023229">
    <property type="entry name" value="T2SS_M_periplasmic_sf"/>
</dbReference>
<dbReference type="Gene3D" id="3.30.1360.100">
    <property type="entry name" value="General secretion pathway protein M, EpsM"/>
    <property type="match status" value="1"/>
</dbReference>
<evidence type="ECO:0000256" key="7">
    <source>
        <dbReference type="ARBA" id="ARBA00022927"/>
    </source>
</evidence>
<evidence type="ECO:0000256" key="1">
    <source>
        <dbReference type="ARBA" id="ARBA00004377"/>
    </source>
</evidence>
<dbReference type="RefSeq" id="WP_184112802.1">
    <property type="nucleotide sequence ID" value="NZ_JACHNY010000002.1"/>
</dbReference>
<gene>
    <name evidence="11" type="ORF">GGQ96_001320</name>
</gene>
<comment type="caution">
    <text evidence="11">The sequence shown here is derived from an EMBL/GenBank/DDBJ whole genome shotgun (WGS) entry which is preliminary data.</text>
</comment>
<keyword evidence="4" id="KW-1003">Cell membrane</keyword>
<keyword evidence="6 10" id="KW-0812">Transmembrane</keyword>
<comment type="subcellular location">
    <subcellularLocation>
        <location evidence="1">Cell inner membrane</location>
        <topology evidence="1">Single-pass membrane protein</topology>
    </subcellularLocation>
</comment>
<keyword evidence="9 10" id="KW-0472">Membrane</keyword>
<keyword evidence="5" id="KW-0997">Cell inner membrane</keyword>
<reference evidence="11 12" key="1">
    <citation type="submission" date="2020-08" db="EMBL/GenBank/DDBJ databases">
        <title>Genomic Encyclopedia of Type Strains, Phase IV (KMG-IV): sequencing the most valuable type-strain genomes for metagenomic binning, comparative biology and taxonomic classification.</title>
        <authorList>
            <person name="Goeker M."/>
        </authorList>
    </citation>
    <scope>NUCLEOTIDE SEQUENCE [LARGE SCALE GENOMIC DNA]</scope>
    <source>
        <strain evidence="11 12">DSM 15867</strain>
    </source>
</reference>
<dbReference type="GO" id="GO:0015627">
    <property type="term" value="C:type II protein secretion system complex"/>
    <property type="evidence" value="ECO:0007669"/>
    <property type="project" value="InterPro"/>
</dbReference>
<protein>
    <submittedName>
        <fullName evidence="11">General secretion pathway protein M</fullName>
    </submittedName>
</protein>